<dbReference type="GO" id="GO:0009847">
    <property type="term" value="P:spore germination"/>
    <property type="evidence" value="ECO:0007669"/>
    <property type="project" value="InterPro"/>
</dbReference>
<feature type="transmembrane region" description="Helical" evidence="8">
    <location>
        <begin position="269"/>
        <end position="293"/>
    </location>
</feature>
<dbReference type="OrthoDB" id="2081904at2"/>
<evidence type="ECO:0000256" key="8">
    <source>
        <dbReference type="SAM" id="Phobius"/>
    </source>
</evidence>
<dbReference type="PANTHER" id="PTHR34975">
    <property type="entry name" value="SPORE GERMINATION PROTEIN A2"/>
    <property type="match status" value="1"/>
</dbReference>
<gene>
    <name evidence="9" type="ORF">N783_01040</name>
</gene>
<dbReference type="STRING" id="1385511.GCA_000425225_00048"/>
<evidence type="ECO:0000256" key="4">
    <source>
        <dbReference type="ARBA" id="ARBA00022544"/>
    </source>
</evidence>
<reference evidence="9 10" key="1">
    <citation type="submission" date="2013-08" db="EMBL/GenBank/DDBJ databases">
        <authorList>
            <person name="Huang J."/>
            <person name="Wang G."/>
        </authorList>
    </citation>
    <scope>NUCLEOTIDE SEQUENCE [LARGE SCALE GENOMIC DNA]</scope>
    <source>
        <strain evidence="9 10">BH030004</strain>
    </source>
</reference>
<evidence type="ECO:0000256" key="5">
    <source>
        <dbReference type="ARBA" id="ARBA00022692"/>
    </source>
</evidence>
<evidence type="ECO:0000313" key="9">
    <source>
        <dbReference type="EMBL" id="KGX91912.1"/>
    </source>
</evidence>
<dbReference type="RefSeq" id="WP_027445143.1">
    <property type="nucleotide sequence ID" value="NZ_AULJ01000001.1"/>
</dbReference>
<dbReference type="GO" id="GO:0016020">
    <property type="term" value="C:membrane"/>
    <property type="evidence" value="ECO:0007669"/>
    <property type="project" value="UniProtKB-SubCell"/>
</dbReference>
<keyword evidence="5 8" id="KW-0812">Transmembrane</keyword>
<dbReference type="PANTHER" id="PTHR34975:SF2">
    <property type="entry name" value="SPORE GERMINATION PROTEIN A2"/>
    <property type="match status" value="1"/>
</dbReference>
<dbReference type="eggNOG" id="ENOG5031RSI">
    <property type="taxonomic scope" value="Bacteria"/>
</dbReference>
<keyword evidence="3" id="KW-0813">Transport</keyword>
<dbReference type="Pfam" id="PF03845">
    <property type="entry name" value="Spore_permease"/>
    <property type="match status" value="1"/>
</dbReference>
<feature type="transmembrane region" description="Helical" evidence="8">
    <location>
        <begin position="305"/>
        <end position="323"/>
    </location>
</feature>
<keyword evidence="10" id="KW-1185">Reference proteome</keyword>
<comment type="subcellular location">
    <subcellularLocation>
        <location evidence="1">Membrane</location>
        <topology evidence="1">Multi-pass membrane protein</topology>
    </subcellularLocation>
</comment>
<evidence type="ECO:0000256" key="6">
    <source>
        <dbReference type="ARBA" id="ARBA00022989"/>
    </source>
</evidence>
<feature type="transmembrane region" description="Helical" evidence="8">
    <location>
        <begin position="187"/>
        <end position="204"/>
    </location>
</feature>
<feature type="transmembrane region" description="Helical" evidence="8">
    <location>
        <begin position="335"/>
        <end position="354"/>
    </location>
</feature>
<evidence type="ECO:0000256" key="2">
    <source>
        <dbReference type="ARBA" id="ARBA00007998"/>
    </source>
</evidence>
<dbReference type="InterPro" id="IPR004761">
    <property type="entry name" value="Spore_GerAB"/>
</dbReference>
<keyword evidence="7 8" id="KW-0472">Membrane</keyword>
<comment type="similarity">
    <text evidence="2">Belongs to the amino acid-polyamine-organocation (APC) superfamily. Spore germination protein (SGP) (TC 2.A.3.9) family.</text>
</comment>
<comment type="caution">
    <text evidence="9">The sequence shown here is derived from an EMBL/GenBank/DDBJ whole genome shotgun (WGS) entry which is preliminary data.</text>
</comment>
<protein>
    <recommendedName>
        <fullName evidence="11">Spore germination protein</fullName>
    </recommendedName>
</protein>
<feature type="transmembrane region" description="Helical" evidence="8">
    <location>
        <begin position="80"/>
        <end position="100"/>
    </location>
</feature>
<dbReference type="EMBL" id="AVPF01000001">
    <property type="protein sequence ID" value="KGX91912.1"/>
    <property type="molecule type" value="Genomic_DNA"/>
</dbReference>
<name>A0A0A5I7U7_9BACI</name>
<evidence type="ECO:0008006" key="11">
    <source>
        <dbReference type="Google" id="ProtNLM"/>
    </source>
</evidence>
<accession>A0A0A5I7U7</accession>
<feature type="transmembrane region" description="Helical" evidence="8">
    <location>
        <begin position="41"/>
        <end position="59"/>
    </location>
</feature>
<sequence>MDNRYKLGTREMLAIILLSIGTKFTDYTPDLLFMKTFMSAWMVPLISAGIFFLPLFLLVRLLNTYQMSLTDLVKNLMGKYVGTVLCLFLFLFSLIGTSLLINNYSHIIVTLYFPQSPKGFIQFVLILVCFLIAYGGAYTIGRTAWMILLFIKITLLILLVLAFSVELNTAYIFPLFGEGVDVLLKESFLYSSIFVECMLLATLIPYMKKTKYYSKAALIGIGIVAIEISLFFFYYIIMFDASVYNMTLPFQHMTRTVRLGRFISNTEGYFLFGWLLASFVKYAMYLFVTTSLYSQTFKIKSTRSLLLPVTVLVYLLGMLPENAIKGNLLYRDVNLYIGSFFFVALPFVLWLFSLRKKASGSS</sequence>
<evidence type="ECO:0000256" key="1">
    <source>
        <dbReference type="ARBA" id="ARBA00004141"/>
    </source>
</evidence>
<evidence type="ECO:0000313" key="10">
    <source>
        <dbReference type="Proteomes" id="UP000030403"/>
    </source>
</evidence>
<feature type="transmembrane region" description="Helical" evidence="8">
    <location>
        <begin position="120"/>
        <end position="140"/>
    </location>
</feature>
<evidence type="ECO:0000256" key="3">
    <source>
        <dbReference type="ARBA" id="ARBA00022448"/>
    </source>
</evidence>
<evidence type="ECO:0000256" key="7">
    <source>
        <dbReference type="ARBA" id="ARBA00023136"/>
    </source>
</evidence>
<feature type="transmembrane region" description="Helical" evidence="8">
    <location>
        <begin position="216"/>
        <end position="237"/>
    </location>
</feature>
<feature type="transmembrane region" description="Helical" evidence="8">
    <location>
        <begin position="147"/>
        <end position="167"/>
    </location>
</feature>
<keyword evidence="4" id="KW-0309">Germination</keyword>
<dbReference type="AlphaFoldDB" id="A0A0A5I7U7"/>
<dbReference type="Proteomes" id="UP000030403">
    <property type="component" value="Unassembled WGS sequence"/>
</dbReference>
<organism evidence="9 10">
    <name type="scientific">Pontibacillus marinus BH030004 = DSM 16465</name>
    <dbReference type="NCBI Taxonomy" id="1385511"/>
    <lineage>
        <taxon>Bacteria</taxon>
        <taxon>Bacillati</taxon>
        <taxon>Bacillota</taxon>
        <taxon>Bacilli</taxon>
        <taxon>Bacillales</taxon>
        <taxon>Bacillaceae</taxon>
        <taxon>Pontibacillus</taxon>
    </lineage>
</organism>
<keyword evidence="6 8" id="KW-1133">Transmembrane helix</keyword>
<proteinExistence type="inferred from homology"/>